<dbReference type="SUPFAM" id="SSF55387">
    <property type="entry name" value="Frataxin/Nqo15-like"/>
    <property type="match status" value="1"/>
</dbReference>
<organism evidence="13 14">
    <name type="scientific">Lymnaea stagnalis</name>
    <name type="common">Great pond snail</name>
    <name type="synonym">Helix stagnalis</name>
    <dbReference type="NCBI Taxonomy" id="6523"/>
    <lineage>
        <taxon>Eukaryota</taxon>
        <taxon>Metazoa</taxon>
        <taxon>Spiralia</taxon>
        <taxon>Lophotrochozoa</taxon>
        <taxon>Mollusca</taxon>
        <taxon>Gastropoda</taxon>
        <taxon>Heterobranchia</taxon>
        <taxon>Euthyneura</taxon>
        <taxon>Panpulmonata</taxon>
        <taxon>Hygrophila</taxon>
        <taxon>Lymnaeoidea</taxon>
        <taxon>Lymnaeidae</taxon>
        <taxon>Lymnaea</taxon>
    </lineage>
</organism>
<dbReference type="GO" id="GO:0008198">
    <property type="term" value="F:ferrous iron binding"/>
    <property type="evidence" value="ECO:0007669"/>
    <property type="project" value="TreeGrafter"/>
</dbReference>
<dbReference type="GO" id="GO:0034986">
    <property type="term" value="F:iron chaperone activity"/>
    <property type="evidence" value="ECO:0007669"/>
    <property type="project" value="TreeGrafter"/>
</dbReference>
<keyword evidence="9" id="KW-0408">Iron</keyword>
<comment type="subcellular location">
    <subcellularLocation>
        <location evidence="1">Mitochondrion</location>
    </subcellularLocation>
</comment>
<proteinExistence type="inferred from homology"/>
<dbReference type="CDD" id="cd00503">
    <property type="entry name" value="Frataxin"/>
    <property type="match status" value="1"/>
</dbReference>
<evidence type="ECO:0000313" key="13">
    <source>
        <dbReference type="EMBL" id="CAL1534482.1"/>
    </source>
</evidence>
<dbReference type="GO" id="GO:0016226">
    <property type="term" value="P:iron-sulfur cluster assembly"/>
    <property type="evidence" value="ECO:0007669"/>
    <property type="project" value="InterPro"/>
</dbReference>
<evidence type="ECO:0000256" key="8">
    <source>
        <dbReference type="ARBA" id="ARBA00023002"/>
    </source>
</evidence>
<evidence type="ECO:0000256" key="7">
    <source>
        <dbReference type="ARBA" id="ARBA00022946"/>
    </source>
</evidence>
<keyword evidence="11" id="KW-0496">Mitochondrion</keyword>
<dbReference type="GO" id="GO:0004322">
    <property type="term" value="F:ferroxidase activity"/>
    <property type="evidence" value="ECO:0007669"/>
    <property type="project" value="UniProtKB-EC"/>
</dbReference>
<evidence type="ECO:0000256" key="9">
    <source>
        <dbReference type="ARBA" id="ARBA00023004"/>
    </source>
</evidence>
<comment type="catalytic activity">
    <reaction evidence="12">
        <text>4 Fe(2+) + O2 + 4 H(+) = 4 Fe(3+) + 2 H2O</text>
        <dbReference type="Rhea" id="RHEA:11148"/>
        <dbReference type="ChEBI" id="CHEBI:15377"/>
        <dbReference type="ChEBI" id="CHEBI:15378"/>
        <dbReference type="ChEBI" id="CHEBI:15379"/>
        <dbReference type="ChEBI" id="CHEBI:29033"/>
        <dbReference type="ChEBI" id="CHEBI:29034"/>
        <dbReference type="EC" id="1.16.3.1"/>
    </reaction>
</comment>
<dbReference type="InterPro" id="IPR017789">
    <property type="entry name" value="Frataxin"/>
</dbReference>
<keyword evidence="5" id="KW-0813">Transport</keyword>
<evidence type="ECO:0000256" key="10">
    <source>
        <dbReference type="ARBA" id="ARBA00023065"/>
    </source>
</evidence>
<dbReference type="GO" id="GO:0006826">
    <property type="term" value="P:iron ion transport"/>
    <property type="evidence" value="ECO:0007669"/>
    <property type="project" value="UniProtKB-KW"/>
</dbReference>
<dbReference type="InterPro" id="IPR006594">
    <property type="entry name" value="LisH"/>
</dbReference>
<evidence type="ECO:0000256" key="5">
    <source>
        <dbReference type="ARBA" id="ARBA00022448"/>
    </source>
</evidence>
<dbReference type="InterPro" id="IPR002908">
    <property type="entry name" value="Frataxin/CyaY"/>
</dbReference>
<dbReference type="GO" id="GO:0006879">
    <property type="term" value="P:intracellular iron ion homeostasis"/>
    <property type="evidence" value="ECO:0007669"/>
    <property type="project" value="UniProtKB-KW"/>
</dbReference>
<dbReference type="GO" id="GO:0005739">
    <property type="term" value="C:mitochondrion"/>
    <property type="evidence" value="ECO:0007669"/>
    <property type="project" value="UniProtKB-SubCell"/>
</dbReference>
<dbReference type="Pfam" id="PF01491">
    <property type="entry name" value="Frataxin_Cyay"/>
    <property type="match status" value="1"/>
</dbReference>
<keyword evidence="8" id="KW-0560">Oxidoreductase</keyword>
<keyword evidence="7" id="KW-0809">Transit peptide</keyword>
<dbReference type="GO" id="GO:0008199">
    <property type="term" value="F:ferric iron binding"/>
    <property type="evidence" value="ECO:0007669"/>
    <property type="project" value="InterPro"/>
</dbReference>
<evidence type="ECO:0000256" key="1">
    <source>
        <dbReference type="ARBA" id="ARBA00004173"/>
    </source>
</evidence>
<keyword evidence="14" id="KW-1185">Reference proteome</keyword>
<dbReference type="InterPro" id="IPR036524">
    <property type="entry name" value="Frataxin/CyaY_sf"/>
</dbReference>
<dbReference type="PROSITE" id="PS01344">
    <property type="entry name" value="FRATAXIN_1"/>
    <property type="match status" value="1"/>
</dbReference>
<dbReference type="SMART" id="SM01219">
    <property type="entry name" value="Frataxin_Cyay"/>
    <property type="match status" value="1"/>
</dbReference>
<evidence type="ECO:0000256" key="6">
    <source>
        <dbReference type="ARBA" id="ARBA00022496"/>
    </source>
</evidence>
<dbReference type="InterPro" id="IPR020895">
    <property type="entry name" value="Frataxin_CS"/>
</dbReference>
<name>A0AAV2HM25_LYMST</name>
<evidence type="ECO:0000256" key="12">
    <source>
        <dbReference type="ARBA" id="ARBA00047990"/>
    </source>
</evidence>
<dbReference type="EC" id="1.16.3.1" evidence="3"/>
<evidence type="ECO:0000256" key="4">
    <source>
        <dbReference type="ARBA" id="ARBA00022434"/>
    </source>
</evidence>
<keyword evidence="10" id="KW-0406">Ion transport</keyword>
<keyword evidence="6" id="KW-0410">Iron transport</keyword>
<dbReference type="PROSITE" id="PS50896">
    <property type="entry name" value="LISH"/>
    <property type="match status" value="1"/>
</dbReference>
<keyword evidence="4" id="KW-0409">Iron storage</keyword>
<dbReference type="PANTHER" id="PTHR16821">
    <property type="entry name" value="FRATAXIN"/>
    <property type="match status" value="1"/>
</dbReference>
<dbReference type="AlphaFoldDB" id="A0AAV2HM25"/>
<reference evidence="13 14" key="1">
    <citation type="submission" date="2024-04" db="EMBL/GenBank/DDBJ databases">
        <authorList>
            <consortium name="Genoscope - CEA"/>
            <person name="William W."/>
        </authorList>
    </citation>
    <scope>NUCLEOTIDE SEQUENCE [LARGE SCALE GENOMIC DNA]</scope>
</reference>
<dbReference type="NCBIfam" id="TIGR03422">
    <property type="entry name" value="mito_frataxin"/>
    <property type="match status" value="1"/>
</dbReference>
<accession>A0AAV2HM25</accession>
<dbReference type="EMBL" id="CAXITT010000173">
    <property type="protein sequence ID" value="CAL1534482.1"/>
    <property type="molecule type" value="Genomic_DNA"/>
</dbReference>
<dbReference type="PANTHER" id="PTHR16821:SF2">
    <property type="entry name" value="FRATAXIN, MITOCHONDRIAL"/>
    <property type="match status" value="1"/>
</dbReference>
<dbReference type="Gene3D" id="3.30.920.10">
    <property type="entry name" value="Frataxin/CyaY"/>
    <property type="match status" value="1"/>
</dbReference>
<evidence type="ECO:0000256" key="3">
    <source>
        <dbReference type="ARBA" id="ARBA00013107"/>
    </source>
</evidence>
<dbReference type="PRINTS" id="PR00904">
    <property type="entry name" value="FRATAXIN"/>
</dbReference>
<sequence length="212" mass="24349">MNASRFKLIGQLVNDSRYFRKLHRLTPLGLKNNCSTPCEKENMTTLCFQQNELINHYCTKQQFHSSASTFSSDSDDKHLRATEISEADYEAWAEETLDSLSEYFEDFPETEQCNDDYDCAYGNGVLTLHLGSTEGTYVLNKQTPNKQIWLSSPLSGPKRFDYYQGQWVYLRDGTGLHKLLEEEISEGTGLKIDLKKCKFYTYGVAERLAKSN</sequence>
<dbReference type="PROSITE" id="PS50810">
    <property type="entry name" value="FRATAXIN_2"/>
    <property type="match status" value="1"/>
</dbReference>
<evidence type="ECO:0000313" key="14">
    <source>
        <dbReference type="Proteomes" id="UP001497497"/>
    </source>
</evidence>
<dbReference type="GO" id="GO:0051537">
    <property type="term" value="F:2 iron, 2 sulfur cluster binding"/>
    <property type="evidence" value="ECO:0007669"/>
    <property type="project" value="TreeGrafter"/>
</dbReference>
<gene>
    <name evidence="13" type="ORF">GSLYS_00008442001</name>
</gene>
<evidence type="ECO:0000256" key="2">
    <source>
        <dbReference type="ARBA" id="ARBA00008183"/>
    </source>
</evidence>
<evidence type="ECO:0000256" key="11">
    <source>
        <dbReference type="ARBA" id="ARBA00023128"/>
    </source>
</evidence>
<protein>
    <recommendedName>
        <fullName evidence="3">ferroxidase</fullName>
        <ecNumber evidence="3">1.16.3.1</ecNumber>
    </recommendedName>
</protein>
<comment type="caution">
    <text evidence="13">The sequence shown here is derived from an EMBL/GenBank/DDBJ whole genome shotgun (WGS) entry which is preliminary data.</text>
</comment>
<dbReference type="Proteomes" id="UP001497497">
    <property type="component" value="Unassembled WGS sequence"/>
</dbReference>
<comment type="similarity">
    <text evidence="2">Belongs to the frataxin family.</text>
</comment>
<dbReference type="NCBIfam" id="TIGR03421">
    <property type="entry name" value="FeS_CyaY"/>
    <property type="match status" value="1"/>
</dbReference>